<evidence type="ECO:0000313" key="2">
    <source>
        <dbReference type="EMBL" id="CAG8977181.1"/>
    </source>
</evidence>
<proteinExistence type="predicted"/>
<evidence type="ECO:0000256" key="1">
    <source>
        <dbReference type="SAM" id="MobiDB-lite"/>
    </source>
</evidence>
<sequence>MLGPFRLASSPRFQVPTRSEFSPERVLDPPQGPPIRPTPTSEHALSFLRADDHWTGRQRHQDNPSRERWQSANLMILQTRGAAEAMTVRLTLALAALSLRIGRLVDQVFGNPLAREICREPQPTNTNVVPPHERLLEISPTVDERFRTAQAMNNWPAVKEAKGGRLDS</sequence>
<keyword evidence="3" id="KW-1185">Reference proteome</keyword>
<dbReference type="Proteomes" id="UP000701801">
    <property type="component" value="Unassembled WGS sequence"/>
</dbReference>
<accession>A0A9N9LTC0</accession>
<reference evidence="2" key="1">
    <citation type="submission" date="2021-07" db="EMBL/GenBank/DDBJ databases">
        <authorList>
            <person name="Durling M."/>
        </authorList>
    </citation>
    <scope>NUCLEOTIDE SEQUENCE</scope>
</reference>
<name>A0A9N9LTC0_9HELO</name>
<protein>
    <submittedName>
        <fullName evidence="2">Uncharacterized protein</fullName>
    </submittedName>
</protein>
<feature type="region of interest" description="Disordered" evidence="1">
    <location>
        <begin position="1"/>
        <end position="40"/>
    </location>
</feature>
<dbReference type="AlphaFoldDB" id="A0A9N9LTC0"/>
<gene>
    <name evidence="2" type="ORF">HYALB_00006718</name>
</gene>
<comment type="caution">
    <text evidence="2">The sequence shown here is derived from an EMBL/GenBank/DDBJ whole genome shotgun (WGS) entry which is preliminary data.</text>
</comment>
<dbReference type="EMBL" id="CAJVRM010000207">
    <property type="protein sequence ID" value="CAG8977181.1"/>
    <property type="molecule type" value="Genomic_DNA"/>
</dbReference>
<evidence type="ECO:0000313" key="3">
    <source>
        <dbReference type="Proteomes" id="UP000701801"/>
    </source>
</evidence>
<organism evidence="2 3">
    <name type="scientific">Hymenoscyphus albidus</name>
    <dbReference type="NCBI Taxonomy" id="595503"/>
    <lineage>
        <taxon>Eukaryota</taxon>
        <taxon>Fungi</taxon>
        <taxon>Dikarya</taxon>
        <taxon>Ascomycota</taxon>
        <taxon>Pezizomycotina</taxon>
        <taxon>Leotiomycetes</taxon>
        <taxon>Helotiales</taxon>
        <taxon>Helotiaceae</taxon>
        <taxon>Hymenoscyphus</taxon>
    </lineage>
</organism>